<comment type="caution">
    <text evidence="1">The sequence shown here is derived from an EMBL/GenBank/DDBJ whole genome shotgun (WGS) entry which is preliminary data.</text>
</comment>
<sequence>DMSLESQSCFLIFGAGSWLLWNDNNVEVERLCKGRYEMHADIEPVVEDSNDE</sequence>
<name>A0A1R3I991_COCAP</name>
<keyword evidence="2" id="KW-1185">Reference proteome</keyword>
<evidence type="ECO:0000313" key="1">
    <source>
        <dbReference type="EMBL" id="OMO79091.1"/>
    </source>
</evidence>
<feature type="non-terminal residue" evidence="1">
    <location>
        <position position="1"/>
    </location>
</feature>
<evidence type="ECO:0000313" key="2">
    <source>
        <dbReference type="Proteomes" id="UP000188268"/>
    </source>
</evidence>
<proteinExistence type="predicted"/>
<organism evidence="1 2">
    <name type="scientific">Corchorus capsularis</name>
    <name type="common">Jute</name>
    <dbReference type="NCBI Taxonomy" id="210143"/>
    <lineage>
        <taxon>Eukaryota</taxon>
        <taxon>Viridiplantae</taxon>
        <taxon>Streptophyta</taxon>
        <taxon>Embryophyta</taxon>
        <taxon>Tracheophyta</taxon>
        <taxon>Spermatophyta</taxon>
        <taxon>Magnoliopsida</taxon>
        <taxon>eudicotyledons</taxon>
        <taxon>Gunneridae</taxon>
        <taxon>Pentapetalae</taxon>
        <taxon>rosids</taxon>
        <taxon>malvids</taxon>
        <taxon>Malvales</taxon>
        <taxon>Malvaceae</taxon>
        <taxon>Grewioideae</taxon>
        <taxon>Apeibeae</taxon>
        <taxon>Corchorus</taxon>
    </lineage>
</organism>
<dbReference type="EMBL" id="AWWV01010474">
    <property type="protein sequence ID" value="OMO79091.1"/>
    <property type="molecule type" value="Genomic_DNA"/>
</dbReference>
<accession>A0A1R3I991</accession>
<protein>
    <submittedName>
        <fullName evidence="1">Uncharacterized protein</fullName>
    </submittedName>
</protein>
<dbReference type="AlphaFoldDB" id="A0A1R3I991"/>
<gene>
    <name evidence="1" type="ORF">CCACVL1_13920</name>
</gene>
<dbReference type="Proteomes" id="UP000188268">
    <property type="component" value="Unassembled WGS sequence"/>
</dbReference>
<dbReference type="Gramene" id="OMO79091">
    <property type="protein sequence ID" value="OMO79091"/>
    <property type="gene ID" value="CCACVL1_13920"/>
</dbReference>
<reference evidence="1 2" key="1">
    <citation type="submission" date="2013-09" db="EMBL/GenBank/DDBJ databases">
        <title>Corchorus capsularis genome sequencing.</title>
        <authorList>
            <person name="Alam M."/>
            <person name="Haque M.S."/>
            <person name="Islam M.S."/>
            <person name="Emdad E.M."/>
            <person name="Islam M.M."/>
            <person name="Ahmed B."/>
            <person name="Halim A."/>
            <person name="Hossen Q.M.M."/>
            <person name="Hossain M.Z."/>
            <person name="Ahmed R."/>
            <person name="Khan M.M."/>
            <person name="Islam R."/>
            <person name="Rashid M.M."/>
            <person name="Khan S.A."/>
            <person name="Rahman M.S."/>
            <person name="Alam M."/>
        </authorList>
    </citation>
    <scope>NUCLEOTIDE SEQUENCE [LARGE SCALE GENOMIC DNA]</scope>
    <source>
        <strain evidence="2">cv. CVL-1</strain>
        <tissue evidence="1">Whole seedling</tissue>
    </source>
</reference>